<evidence type="ECO:0008006" key="4">
    <source>
        <dbReference type="Google" id="ProtNLM"/>
    </source>
</evidence>
<feature type="signal peptide" evidence="1">
    <location>
        <begin position="1"/>
        <end position="47"/>
    </location>
</feature>
<dbReference type="AlphaFoldDB" id="A0A1I4Q213"/>
<dbReference type="STRING" id="758825.SAMN02982985_03692"/>
<protein>
    <recommendedName>
        <fullName evidence="4">YfiR family protein</fullName>
    </recommendedName>
</protein>
<dbReference type="Pfam" id="PF13689">
    <property type="entry name" value="DUF4154"/>
    <property type="match status" value="1"/>
</dbReference>
<keyword evidence="1" id="KW-0732">Signal</keyword>
<accession>A0A1I4Q213</accession>
<evidence type="ECO:0000313" key="2">
    <source>
        <dbReference type="EMBL" id="SFM34034.1"/>
    </source>
</evidence>
<keyword evidence="3" id="KW-1185">Reference proteome</keyword>
<sequence length="200" mass="20944">MAAHSPPPPCPVRHAAARSARFAMARPAALRLAALLLLGMAGPAALAQAPAADARRAQEVVRVVAGINSYVRWPAPHPETLVCVFGTPRYADALLDPAGAGHLRAVRAVGDHEDGPGACQIAYLGALGALEHQRLMAHVIGRPVLSISEANPNCAAGSMFCLKFRDNQVAFEVDLDAVARSGLRVHPNVLLLAKRKAATP</sequence>
<gene>
    <name evidence="2" type="ORF">SAMN02982985_03692</name>
</gene>
<dbReference type="InterPro" id="IPR025293">
    <property type="entry name" value="YfiR/HmsC-like"/>
</dbReference>
<reference evidence="2 3" key="1">
    <citation type="submission" date="2016-10" db="EMBL/GenBank/DDBJ databases">
        <authorList>
            <person name="de Groot N.N."/>
        </authorList>
    </citation>
    <scope>NUCLEOTIDE SEQUENCE [LARGE SCALE GENOMIC DNA]</scope>
    <source>
        <strain evidence="2 3">ATCC 43154</strain>
    </source>
</reference>
<evidence type="ECO:0000313" key="3">
    <source>
        <dbReference type="Proteomes" id="UP000199470"/>
    </source>
</evidence>
<dbReference type="EMBL" id="FOTW01000018">
    <property type="protein sequence ID" value="SFM34034.1"/>
    <property type="molecule type" value="Genomic_DNA"/>
</dbReference>
<proteinExistence type="predicted"/>
<evidence type="ECO:0000256" key="1">
    <source>
        <dbReference type="SAM" id="SignalP"/>
    </source>
</evidence>
<dbReference type="Proteomes" id="UP000199470">
    <property type="component" value="Unassembled WGS sequence"/>
</dbReference>
<organism evidence="2 3">
    <name type="scientific">Rugamonas rubra</name>
    <dbReference type="NCBI Taxonomy" id="758825"/>
    <lineage>
        <taxon>Bacteria</taxon>
        <taxon>Pseudomonadati</taxon>
        <taxon>Pseudomonadota</taxon>
        <taxon>Betaproteobacteria</taxon>
        <taxon>Burkholderiales</taxon>
        <taxon>Oxalobacteraceae</taxon>
        <taxon>Telluria group</taxon>
        <taxon>Rugamonas</taxon>
    </lineage>
</organism>
<feature type="chain" id="PRO_5011504707" description="YfiR family protein" evidence="1">
    <location>
        <begin position="48"/>
        <end position="200"/>
    </location>
</feature>
<name>A0A1I4Q213_9BURK</name>